<keyword evidence="7 12" id="KW-0653">Protein transport</keyword>
<keyword evidence="8 12" id="KW-1133">Transmembrane helix</keyword>
<dbReference type="AlphaFoldDB" id="A0A2R6ADM8"/>
<keyword evidence="4 12" id="KW-0813">Transport</keyword>
<dbReference type="HAMAP" id="MF_00751">
    <property type="entry name" value="SecG"/>
    <property type="match status" value="1"/>
</dbReference>
<keyword evidence="10 12" id="KW-0472">Membrane</keyword>
<comment type="function">
    <text evidence="12">Involved in protein export. The function of the beta subunit is unknown, but it may be involved in stabilization of the trimeric complex.</text>
</comment>
<name>A0A2R6ADM8_9ARCH</name>
<comment type="caution">
    <text evidence="15">The sequence shown here is derived from an EMBL/GenBank/DDBJ whole genome shotgun (WGS) entry which is preliminary data.</text>
</comment>
<dbReference type="Pfam" id="PF03911">
    <property type="entry name" value="Sec61_beta"/>
    <property type="match status" value="1"/>
</dbReference>
<comment type="similarity">
    <text evidence="2 12">Belongs to the SEC61-beta family.</text>
</comment>
<evidence type="ECO:0000313" key="16">
    <source>
        <dbReference type="Proteomes" id="UP000240880"/>
    </source>
</evidence>
<dbReference type="InterPro" id="IPR023531">
    <property type="entry name" value="Preprot_translocase_SecG"/>
</dbReference>
<evidence type="ECO:0000256" key="9">
    <source>
        <dbReference type="ARBA" id="ARBA00023010"/>
    </source>
</evidence>
<evidence type="ECO:0000313" key="15">
    <source>
        <dbReference type="EMBL" id="PSN84485.1"/>
    </source>
</evidence>
<protein>
    <recommendedName>
        <fullName evidence="3 12">Preprotein translocase subunit SecG</fullName>
    </recommendedName>
    <alternativeName>
        <fullName evidence="11 12">Protein transport protein Sec61 subunit beta homolog</fullName>
    </alternativeName>
</protein>
<evidence type="ECO:0000256" key="3">
    <source>
        <dbReference type="ARBA" id="ARBA00014522"/>
    </source>
</evidence>
<dbReference type="InterPro" id="IPR016482">
    <property type="entry name" value="SecG/Sec61-beta/Sbh"/>
</dbReference>
<dbReference type="Proteomes" id="UP000240880">
    <property type="component" value="Unassembled WGS sequence"/>
</dbReference>
<comment type="subunit">
    <text evidence="12">Component of the protein translocase complex. Heterotrimer consisting of alpha (SecY), beta (SecG) and gamma (SecE) subunits. Can form oligomers of the heterotrimer.</text>
</comment>
<evidence type="ECO:0000256" key="5">
    <source>
        <dbReference type="ARBA" id="ARBA00022475"/>
    </source>
</evidence>
<feature type="topological domain" description="Cytoplasmic" evidence="12">
    <location>
        <begin position="1"/>
        <end position="32"/>
    </location>
</feature>
<dbReference type="GO" id="GO:0005886">
    <property type="term" value="C:plasma membrane"/>
    <property type="evidence" value="ECO:0007669"/>
    <property type="project" value="UniProtKB-SubCell"/>
</dbReference>
<gene>
    <name evidence="12" type="primary">secG</name>
    <name evidence="15" type="ORF">B9Q01_01110</name>
    <name evidence="14" type="ORF">B9Q01_06295</name>
</gene>
<accession>A0A2R6ADM8</accession>
<evidence type="ECO:0000313" key="14">
    <source>
        <dbReference type="EMBL" id="PSN82978.1"/>
    </source>
</evidence>
<dbReference type="EMBL" id="NEXC01000042">
    <property type="protein sequence ID" value="PSN82978.1"/>
    <property type="molecule type" value="Genomic_DNA"/>
</dbReference>
<comment type="subcellular location">
    <subcellularLocation>
        <location evidence="1 12">Cell membrane</location>
        <topology evidence="1 12">Single-pass membrane protein</topology>
    </subcellularLocation>
</comment>
<keyword evidence="6 12" id="KW-0812">Transmembrane</keyword>
<evidence type="ECO:0000256" key="1">
    <source>
        <dbReference type="ARBA" id="ARBA00004162"/>
    </source>
</evidence>
<evidence type="ECO:0000256" key="7">
    <source>
        <dbReference type="ARBA" id="ARBA00022927"/>
    </source>
</evidence>
<dbReference type="EMBL" id="NEXC01000003">
    <property type="protein sequence ID" value="PSN84485.1"/>
    <property type="molecule type" value="Genomic_DNA"/>
</dbReference>
<evidence type="ECO:0000256" key="11">
    <source>
        <dbReference type="ARBA" id="ARBA00031868"/>
    </source>
</evidence>
<evidence type="ECO:0000256" key="12">
    <source>
        <dbReference type="HAMAP-Rule" id="MF_00751"/>
    </source>
</evidence>
<evidence type="ECO:0000256" key="4">
    <source>
        <dbReference type="ARBA" id="ARBA00022448"/>
    </source>
</evidence>
<evidence type="ECO:0000256" key="8">
    <source>
        <dbReference type="ARBA" id="ARBA00022989"/>
    </source>
</evidence>
<sequence>MSSRRKRRQGAPMSSAGLVRFYEEENLGLKLKPGYIIAVAGIFSFIIALAHFGII</sequence>
<evidence type="ECO:0000256" key="6">
    <source>
        <dbReference type="ARBA" id="ARBA00022692"/>
    </source>
</evidence>
<keyword evidence="9 12" id="KW-0811">Translocation</keyword>
<proteinExistence type="inferred from homology"/>
<organism evidence="15 16">
    <name type="scientific">Candidatus Marsarchaeota G1 archaeon OSP_D</name>
    <dbReference type="NCBI Taxonomy" id="1978155"/>
    <lineage>
        <taxon>Archaea</taxon>
        <taxon>Candidatus Marsarchaeota</taxon>
        <taxon>Candidatus Marsarchaeota group 1</taxon>
    </lineage>
</organism>
<evidence type="ECO:0000256" key="13">
    <source>
        <dbReference type="SAM" id="Phobius"/>
    </source>
</evidence>
<reference evidence="15 16" key="1">
    <citation type="submission" date="2017-04" db="EMBL/GenBank/DDBJ databases">
        <title>Novel microbial lineages endemic to geothermal iron-oxide mats fill important gaps in the evolutionary history of Archaea.</title>
        <authorList>
            <person name="Jay Z.J."/>
            <person name="Beam J.P."/>
            <person name="Dlakic M."/>
            <person name="Rusch D.B."/>
            <person name="Kozubal M.A."/>
            <person name="Inskeep W.P."/>
        </authorList>
    </citation>
    <scope>NUCLEOTIDE SEQUENCE [LARGE SCALE GENOMIC DNA]</scope>
    <source>
        <strain evidence="15">OSP_D</strain>
    </source>
</reference>
<evidence type="ECO:0000256" key="2">
    <source>
        <dbReference type="ARBA" id="ARBA00006103"/>
    </source>
</evidence>
<keyword evidence="5 12" id="KW-1003">Cell membrane</keyword>
<evidence type="ECO:0000256" key="10">
    <source>
        <dbReference type="ARBA" id="ARBA00023136"/>
    </source>
</evidence>
<feature type="transmembrane region" description="Helical" evidence="13">
    <location>
        <begin position="35"/>
        <end position="54"/>
    </location>
</feature>
<dbReference type="GO" id="GO:0015031">
    <property type="term" value="P:protein transport"/>
    <property type="evidence" value="ECO:0007669"/>
    <property type="project" value="UniProtKB-UniRule"/>
</dbReference>